<sequence length="357" mass="40560">MDKRGDPGPNQEFEGINPTVLPSADAVVHLDYDPATLQPLGEMGYVTDGGEQWTRFVCISDTHSRSFNVPFGDVLLHSGDLTKLGTVRDFTATMEWLYSLPHKVKIIIAGNHDLTLHKDYYQDSWMRWHNKPEDYKKIIELVTGERAKKAGIVYLENTSCTFSVGPGRRDWTAYGSPWSPYFCDWAFNYKPDKAEELVSSFPNADLLLTHGPPEHVFDFTRTKEHVGCPSLASHLASGRLRPRIHIFGHIHESRGANIHSWDAKDGESRPPRVQNRFYGVENSKNWFRDSGRDEGEEILMQLEQDEDVEERNANIDLQRTVFVNAANDPTGPGAWVDLRKTKHGGRNFQPIVVDLKD</sequence>
<dbReference type="Proteomes" id="UP000307440">
    <property type="component" value="Unassembled WGS sequence"/>
</dbReference>
<dbReference type="PANTHER" id="PTHR12905">
    <property type="entry name" value="METALLOPHOSPHOESTERASE"/>
    <property type="match status" value="1"/>
</dbReference>
<evidence type="ECO:0000313" key="3">
    <source>
        <dbReference type="Proteomes" id="UP000307440"/>
    </source>
</evidence>
<protein>
    <submittedName>
        <fullName evidence="2">Metallo-dependent phosphatase</fullName>
    </submittedName>
</protein>
<organism evidence="2 3">
    <name type="scientific">Coprinopsis marcescibilis</name>
    <name type="common">Agaric fungus</name>
    <name type="synonym">Psathyrella marcescibilis</name>
    <dbReference type="NCBI Taxonomy" id="230819"/>
    <lineage>
        <taxon>Eukaryota</taxon>
        <taxon>Fungi</taxon>
        <taxon>Dikarya</taxon>
        <taxon>Basidiomycota</taxon>
        <taxon>Agaricomycotina</taxon>
        <taxon>Agaricomycetes</taxon>
        <taxon>Agaricomycetidae</taxon>
        <taxon>Agaricales</taxon>
        <taxon>Agaricineae</taxon>
        <taxon>Psathyrellaceae</taxon>
        <taxon>Coprinopsis</taxon>
    </lineage>
</organism>
<dbReference type="InterPro" id="IPR004843">
    <property type="entry name" value="Calcineurin-like_PHP"/>
</dbReference>
<dbReference type="EMBL" id="ML210241">
    <property type="protein sequence ID" value="TFK22401.1"/>
    <property type="molecule type" value="Genomic_DNA"/>
</dbReference>
<dbReference type="PANTHER" id="PTHR12905:SF0">
    <property type="entry name" value="CALCINEURIN-LIKE PHOSPHOESTERASE DOMAIN-CONTAINING PROTEIN"/>
    <property type="match status" value="1"/>
</dbReference>
<dbReference type="GO" id="GO:0016787">
    <property type="term" value="F:hydrolase activity"/>
    <property type="evidence" value="ECO:0007669"/>
    <property type="project" value="InterPro"/>
</dbReference>
<name>A0A5C3KPC8_COPMA</name>
<proteinExistence type="predicted"/>
<dbReference type="CDD" id="cd07379">
    <property type="entry name" value="MPP_239FB"/>
    <property type="match status" value="1"/>
</dbReference>
<dbReference type="Pfam" id="PF00149">
    <property type="entry name" value="Metallophos"/>
    <property type="match status" value="1"/>
</dbReference>
<reference evidence="2 3" key="1">
    <citation type="journal article" date="2019" name="Nat. Ecol. Evol.">
        <title>Megaphylogeny resolves global patterns of mushroom evolution.</title>
        <authorList>
            <person name="Varga T."/>
            <person name="Krizsan K."/>
            <person name="Foldi C."/>
            <person name="Dima B."/>
            <person name="Sanchez-Garcia M."/>
            <person name="Sanchez-Ramirez S."/>
            <person name="Szollosi G.J."/>
            <person name="Szarkandi J.G."/>
            <person name="Papp V."/>
            <person name="Albert L."/>
            <person name="Andreopoulos W."/>
            <person name="Angelini C."/>
            <person name="Antonin V."/>
            <person name="Barry K.W."/>
            <person name="Bougher N.L."/>
            <person name="Buchanan P."/>
            <person name="Buyck B."/>
            <person name="Bense V."/>
            <person name="Catcheside P."/>
            <person name="Chovatia M."/>
            <person name="Cooper J."/>
            <person name="Damon W."/>
            <person name="Desjardin D."/>
            <person name="Finy P."/>
            <person name="Geml J."/>
            <person name="Haridas S."/>
            <person name="Hughes K."/>
            <person name="Justo A."/>
            <person name="Karasinski D."/>
            <person name="Kautmanova I."/>
            <person name="Kiss B."/>
            <person name="Kocsube S."/>
            <person name="Kotiranta H."/>
            <person name="LaButti K.M."/>
            <person name="Lechner B.E."/>
            <person name="Liimatainen K."/>
            <person name="Lipzen A."/>
            <person name="Lukacs Z."/>
            <person name="Mihaltcheva S."/>
            <person name="Morgado L.N."/>
            <person name="Niskanen T."/>
            <person name="Noordeloos M.E."/>
            <person name="Ohm R.A."/>
            <person name="Ortiz-Santana B."/>
            <person name="Ovrebo C."/>
            <person name="Racz N."/>
            <person name="Riley R."/>
            <person name="Savchenko A."/>
            <person name="Shiryaev A."/>
            <person name="Soop K."/>
            <person name="Spirin V."/>
            <person name="Szebenyi C."/>
            <person name="Tomsovsky M."/>
            <person name="Tulloss R.E."/>
            <person name="Uehling J."/>
            <person name="Grigoriev I.V."/>
            <person name="Vagvolgyi C."/>
            <person name="Papp T."/>
            <person name="Martin F.M."/>
            <person name="Miettinen O."/>
            <person name="Hibbett D.S."/>
            <person name="Nagy L.G."/>
        </authorList>
    </citation>
    <scope>NUCLEOTIDE SEQUENCE [LARGE SCALE GENOMIC DNA]</scope>
    <source>
        <strain evidence="2 3">CBS 121175</strain>
    </source>
</reference>
<keyword evidence="3" id="KW-1185">Reference proteome</keyword>
<dbReference type="InterPro" id="IPR051693">
    <property type="entry name" value="UPF0046_metallophosphoest"/>
</dbReference>
<dbReference type="Gene3D" id="3.60.21.10">
    <property type="match status" value="1"/>
</dbReference>
<evidence type="ECO:0000259" key="1">
    <source>
        <dbReference type="Pfam" id="PF00149"/>
    </source>
</evidence>
<dbReference type="AlphaFoldDB" id="A0A5C3KPC8"/>
<feature type="domain" description="Calcineurin-like phosphoesterase" evidence="1">
    <location>
        <begin position="72"/>
        <end position="252"/>
    </location>
</feature>
<dbReference type="OrthoDB" id="630188at2759"/>
<dbReference type="InterPro" id="IPR029052">
    <property type="entry name" value="Metallo-depent_PP-like"/>
</dbReference>
<gene>
    <name evidence="2" type="ORF">FA15DRAFT_596160</name>
</gene>
<accession>A0A5C3KPC8</accession>
<evidence type="ECO:0000313" key="2">
    <source>
        <dbReference type="EMBL" id="TFK22401.1"/>
    </source>
</evidence>
<dbReference type="SUPFAM" id="SSF56300">
    <property type="entry name" value="Metallo-dependent phosphatases"/>
    <property type="match status" value="1"/>
</dbReference>